<dbReference type="InterPro" id="IPR013103">
    <property type="entry name" value="RVT_2"/>
</dbReference>
<dbReference type="Proteomes" id="UP000257109">
    <property type="component" value="Unassembled WGS sequence"/>
</dbReference>
<sequence length="289" mass="33653">MTRSEADHSVFYCHSSSDKCVYLVVYVNDIVIIGNDDIKISQLKQYLFSHFQTKDLDHLKYFLGKERKYALDILQETIMSNCRPVDSLMDPNMKLMVKQGDPYFEERYRRLVDKLIYLIITRPDISFAVGIVSQFMQAPCVDHWVATLRILRYIKKAPGQGLLYEDEGDTLISSYCDVDWAGSSIDRRSTTSLCISIGRNVVSWKSKKQNIVARSMLNRILSYASATCELIWVKQLIQELKFVYIQQMKLYCDNQATLHIASNPVFHERTRHIEIDCHFVRKKLLAKEI</sequence>
<feature type="domain" description="Reverse transcriptase Ty1/copia-type" evidence="1">
    <location>
        <begin position="4"/>
        <end position="66"/>
    </location>
</feature>
<dbReference type="PANTHER" id="PTHR11439:SF484">
    <property type="entry name" value="REVERSE TRANSCRIPTASE TY1_COPIA-TYPE DOMAIN-CONTAINING PROTEIN"/>
    <property type="match status" value="1"/>
</dbReference>
<dbReference type="Pfam" id="PF07727">
    <property type="entry name" value="RVT_2"/>
    <property type="match status" value="1"/>
</dbReference>
<reference evidence="2" key="1">
    <citation type="submission" date="2018-05" db="EMBL/GenBank/DDBJ databases">
        <title>Draft genome of Mucuna pruriens seed.</title>
        <authorList>
            <person name="Nnadi N.E."/>
            <person name="Vos R."/>
            <person name="Hasami M.H."/>
            <person name="Devisetty U.K."/>
            <person name="Aguiy J.C."/>
        </authorList>
    </citation>
    <scope>NUCLEOTIDE SEQUENCE [LARGE SCALE GENOMIC DNA]</scope>
    <source>
        <strain evidence="2">JCA_2017</strain>
    </source>
</reference>
<evidence type="ECO:0000313" key="2">
    <source>
        <dbReference type="EMBL" id="RDX95882.1"/>
    </source>
</evidence>
<name>A0A371GZ89_MUCPR</name>
<dbReference type="STRING" id="157652.A0A371GZ89"/>
<dbReference type="InterPro" id="IPR043502">
    <property type="entry name" value="DNA/RNA_pol_sf"/>
</dbReference>
<feature type="non-terminal residue" evidence="2">
    <location>
        <position position="1"/>
    </location>
</feature>
<evidence type="ECO:0000259" key="1">
    <source>
        <dbReference type="Pfam" id="PF07727"/>
    </source>
</evidence>
<feature type="non-terminal residue" evidence="2">
    <location>
        <position position="289"/>
    </location>
</feature>
<protein>
    <recommendedName>
        <fullName evidence="1">Reverse transcriptase Ty1/copia-type domain-containing protein</fullName>
    </recommendedName>
</protein>
<dbReference type="PANTHER" id="PTHR11439">
    <property type="entry name" value="GAG-POL-RELATED RETROTRANSPOSON"/>
    <property type="match status" value="1"/>
</dbReference>
<dbReference type="AlphaFoldDB" id="A0A371GZ89"/>
<accession>A0A371GZ89</accession>
<organism evidence="2 3">
    <name type="scientific">Mucuna pruriens</name>
    <name type="common">Velvet bean</name>
    <name type="synonym">Dolichos pruriens</name>
    <dbReference type="NCBI Taxonomy" id="157652"/>
    <lineage>
        <taxon>Eukaryota</taxon>
        <taxon>Viridiplantae</taxon>
        <taxon>Streptophyta</taxon>
        <taxon>Embryophyta</taxon>
        <taxon>Tracheophyta</taxon>
        <taxon>Spermatophyta</taxon>
        <taxon>Magnoliopsida</taxon>
        <taxon>eudicotyledons</taxon>
        <taxon>Gunneridae</taxon>
        <taxon>Pentapetalae</taxon>
        <taxon>rosids</taxon>
        <taxon>fabids</taxon>
        <taxon>Fabales</taxon>
        <taxon>Fabaceae</taxon>
        <taxon>Papilionoideae</taxon>
        <taxon>50 kb inversion clade</taxon>
        <taxon>NPAAA clade</taxon>
        <taxon>indigoferoid/millettioid clade</taxon>
        <taxon>Phaseoleae</taxon>
        <taxon>Mucuna</taxon>
    </lineage>
</organism>
<dbReference type="CDD" id="cd09272">
    <property type="entry name" value="RNase_HI_RT_Ty1"/>
    <property type="match status" value="1"/>
</dbReference>
<dbReference type="SUPFAM" id="SSF56672">
    <property type="entry name" value="DNA/RNA polymerases"/>
    <property type="match status" value="1"/>
</dbReference>
<dbReference type="EMBL" id="QJKJ01004020">
    <property type="protein sequence ID" value="RDX95882.1"/>
    <property type="molecule type" value="Genomic_DNA"/>
</dbReference>
<keyword evidence="3" id="KW-1185">Reference proteome</keyword>
<comment type="caution">
    <text evidence="2">The sequence shown here is derived from an EMBL/GenBank/DDBJ whole genome shotgun (WGS) entry which is preliminary data.</text>
</comment>
<gene>
    <name evidence="2" type="ORF">CR513_21524</name>
</gene>
<dbReference type="OrthoDB" id="414945at2759"/>
<proteinExistence type="predicted"/>
<evidence type="ECO:0000313" key="3">
    <source>
        <dbReference type="Proteomes" id="UP000257109"/>
    </source>
</evidence>